<organism evidence="2 3">
    <name type="scientific">Amanita thiersii Skay4041</name>
    <dbReference type="NCBI Taxonomy" id="703135"/>
    <lineage>
        <taxon>Eukaryota</taxon>
        <taxon>Fungi</taxon>
        <taxon>Dikarya</taxon>
        <taxon>Basidiomycota</taxon>
        <taxon>Agaricomycotina</taxon>
        <taxon>Agaricomycetes</taxon>
        <taxon>Agaricomycetidae</taxon>
        <taxon>Agaricales</taxon>
        <taxon>Pluteineae</taxon>
        <taxon>Amanitaceae</taxon>
        <taxon>Amanita</taxon>
    </lineage>
</organism>
<dbReference type="EMBL" id="KZ302080">
    <property type="protein sequence ID" value="PFH48013.1"/>
    <property type="molecule type" value="Genomic_DNA"/>
</dbReference>
<evidence type="ECO:0000313" key="2">
    <source>
        <dbReference type="EMBL" id="PFH48013.1"/>
    </source>
</evidence>
<dbReference type="SUPFAM" id="SSF81383">
    <property type="entry name" value="F-box domain"/>
    <property type="match status" value="1"/>
</dbReference>
<sequence length="669" mass="77481">MFMFKLNHHKKQVMVAQSRWKKQKRQETTVDTLHFKKNDWLTALPLELLAEILVETRSPKDVLSIARSCKYFYNVLSSPSGSFIWKRVRRSCVPRPMPSPPEHLTEFGYASFVFDGGECELCGSFTNEMYISFSLRMRVCSKKGRCYPQSNIQTLVKKFSFLFIRKNTRGSELVMRMEDNAFGMFRHILPDLAVSNVRTYRFMQGSLKDEISRYRYWMPIERASPERCQEPECYGGSHTLCTTHGRAVLSLRTRKWLRFCNKICAWRVDHQRVKERVERYNDSLAAKFVKEHGYNLNDLMNHTSYGTVHRQRTKQLEQVTSADHSIVLPMLEPELIALAENRKRKEYEISHNRIRTALQKHYHHLRSRYPNVTTTSYEVPKPVVPPFSTFLSLPIVKTLLDEASYKTSGSIGKTLKNGLVDVINAELADWADEARRGLAAVLGVLDWKSIDFRTPHPVYWHSARFQCGRCHQVTGRCEADACLDFAGACAHQCPGSDDVWEASKFVRDEKAIAAVRTYLSLFDINEAHDDALDEIRDISNVKVQCLSCKPYCVMTVNQIIGHCHRHENMQLRRLEVRANQLLEHFPLSTDLLKKYIGRSRKEKTQLEQKDYGCRLCLYKEAAKCASPEPQQLVEKLRKMSLDGVGMHVAACHGYRPLRNEDIFRFSKLS</sequence>
<protein>
    <recommendedName>
        <fullName evidence="1">F-box domain-containing protein</fullName>
    </recommendedName>
</protein>
<evidence type="ECO:0000313" key="3">
    <source>
        <dbReference type="Proteomes" id="UP000242287"/>
    </source>
</evidence>
<keyword evidence="3" id="KW-1185">Reference proteome</keyword>
<feature type="domain" description="F-box" evidence="1">
    <location>
        <begin position="38"/>
        <end position="88"/>
    </location>
</feature>
<dbReference type="AlphaFoldDB" id="A0A2A9NK10"/>
<name>A0A2A9NK10_9AGAR</name>
<reference evidence="2 3" key="1">
    <citation type="submission" date="2014-02" db="EMBL/GenBank/DDBJ databases">
        <title>Transposable element dynamics among asymbiotic and ectomycorrhizal Amanita fungi.</title>
        <authorList>
            <consortium name="DOE Joint Genome Institute"/>
            <person name="Hess J."/>
            <person name="Skrede I."/>
            <person name="Wolfe B."/>
            <person name="LaButti K."/>
            <person name="Ohm R.A."/>
            <person name="Grigoriev I.V."/>
            <person name="Pringle A."/>
        </authorList>
    </citation>
    <scope>NUCLEOTIDE SEQUENCE [LARGE SCALE GENOMIC DNA]</scope>
    <source>
        <strain evidence="2 3">SKay4041</strain>
    </source>
</reference>
<dbReference type="OrthoDB" id="3220023at2759"/>
<dbReference type="Proteomes" id="UP000242287">
    <property type="component" value="Unassembled WGS sequence"/>
</dbReference>
<dbReference type="InterPro" id="IPR036047">
    <property type="entry name" value="F-box-like_dom_sf"/>
</dbReference>
<gene>
    <name evidence="2" type="ORF">AMATHDRAFT_6189</name>
</gene>
<evidence type="ECO:0000259" key="1">
    <source>
        <dbReference type="PROSITE" id="PS50181"/>
    </source>
</evidence>
<proteinExistence type="predicted"/>
<dbReference type="PROSITE" id="PS50181">
    <property type="entry name" value="FBOX"/>
    <property type="match status" value="1"/>
</dbReference>
<dbReference type="InterPro" id="IPR001810">
    <property type="entry name" value="F-box_dom"/>
</dbReference>
<accession>A0A2A9NK10</accession>